<dbReference type="RefSeq" id="WP_036586970.1">
    <property type="nucleotide sequence ID" value="NZ_CP103346.1"/>
</dbReference>
<dbReference type="CDD" id="cd08565">
    <property type="entry name" value="GDPD_pAtGDE_like"/>
    <property type="match status" value="1"/>
</dbReference>
<evidence type="ECO:0000313" key="3">
    <source>
        <dbReference type="EMBL" id="KAB2797318.1"/>
    </source>
</evidence>
<reference evidence="4" key="3">
    <citation type="submission" date="2020-10" db="EMBL/GenBank/DDBJ databases">
        <title>Enrichment of novel Verrucomicrobia, Bacteroidetes and Krumholzibacteria in an oxygen-limited, methane- and iron-fed bioreactor inoculated with Bothnian Sea sediments.</title>
        <authorList>
            <person name="Martins P.D."/>
            <person name="de Jong A."/>
            <person name="Lenstra W.K."/>
            <person name="van Helmond N.A.G.M."/>
            <person name="Slomp C.P."/>
            <person name="Jetten M.S.M."/>
            <person name="Welte C.U."/>
            <person name="Rasigraf O."/>
        </authorList>
    </citation>
    <scope>NUCLEOTIDE SEQUENCE</scope>
    <source>
        <strain evidence="4">MAG47</strain>
    </source>
</reference>
<dbReference type="SUPFAM" id="SSF51695">
    <property type="entry name" value="PLC-like phosphodiesterases"/>
    <property type="match status" value="1"/>
</dbReference>
<protein>
    <submittedName>
        <fullName evidence="3">Glycerophosphodiester phosphodiesterase</fullName>
    </submittedName>
</protein>
<reference evidence="5 6" key="1">
    <citation type="submission" date="2019-09" db="EMBL/GenBank/DDBJ databases">
        <title>Taxonomic organization of the family Brucellaceae based on a phylogenomic approach.</title>
        <authorList>
            <person name="Leclercq S."/>
            <person name="Cloeckaert A."/>
            <person name="Zygmunt M.S."/>
        </authorList>
    </citation>
    <scope>NUCLEOTIDE SEQUENCE [LARGE SCALE GENOMIC DNA]</scope>
    <source>
        <strain evidence="3 5">CCUG 34461</strain>
        <strain evidence="2 6">LMG 3313</strain>
    </source>
</reference>
<proteinExistence type="predicted"/>
<dbReference type="Proteomes" id="UP000481876">
    <property type="component" value="Unassembled WGS sequence"/>
</dbReference>
<dbReference type="InterPro" id="IPR017946">
    <property type="entry name" value="PLC-like_Pdiesterase_TIM-brl"/>
</dbReference>
<dbReference type="InterPro" id="IPR030395">
    <property type="entry name" value="GP_PDE_dom"/>
</dbReference>
<dbReference type="GO" id="GO:0006629">
    <property type="term" value="P:lipid metabolic process"/>
    <property type="evidence" value="ECO:0007669"/>
    <property type="project" value="InterPro"/>
</dbReference>
<dbReference type="EMBL" id="WBWX01000004">
    <property type="protein sequence ID" value="KAB2797318.1"/>
    <property type="molecule type" value="Genomic_DNA"/>
</dbReference>
<accession>A0A011TLU7</accession>
<dbReference type="PROSITE" id="PS51704">
    <property type="entry name" value="GP_PDE"/>
    <property type="match status" value="1"/>
</dbReference>
<dbReference type="PANTHER" id="PTHR46211:SF14">
    <property type="entry name" value="GLYCEROPHOSPHODIESTER PHOSPHODIESTERASE"/>
    <property type="match status" value="1"/>
</dbReference>
<dbReference type="Gene3D" id="3.20.20.190">
    <property type="entry name" value="Phosphatidylinositol (PI) phosphodiesterase"/>
    <property type="match status" value="1"/>
</dbReference>
<reference evidence="4" key="2">
    <citation type="submission" date="2020-09" db="EMBL/GenBank/DDBJ databases">
        <authorList>
            <person name="Dalcin Martins P."/>
        </authorList>
    </citation>
    <scope>NUCLEOTIDE SEQUENCE</scope>
    <source>
        <strain evidence="4">MAG47</strain>
    </source>
</reference>
<evidence type="ECO:0000313" key="4">
    <source>
        <dbReference type="EMBL" id="MBE0560010.1"/>
    </source>
</evidence>
<name>A0A011TLU7_BRUAN</name>
<comment type="caution">
    <text evidence="3">The sequence shown here is derived from an EMBL/GenBank/DDBJ whole genome shotgun (WGS) entry which is preliminary data.</text>
</comment>
<dbReference type="PANTHER" id="PTHR46211">
    <property type="entry name" value="GLYCEROPHOSPHORYL DIESTER PHOSPHODIESTERASE"/>
    <property type="match status" value="1"/>
</dbReference>
<dbReference type="PROSITE" id="PS50007">
    <property type="entry name" value="PIPLC_X_DOMAIN"/>
    <property type="match status" value="1"/>
</dbReference>
<evidence type="ECO:0000313" key="2">
    <source>
        <dbReference type="EMBL" id="KAB2761400.1"/>
    </source>
</evidence>
<dbReference type="GO" id="GO:0008081">
    <property type="term" value="F:phosphoric diester hydrolase activity"/>
    <property type="evidence" value="ECO:0007669"/>
    <property type="project" value="InterPro"/>
</dbReference>
<evidence type="ECO:0000259" key="1">
    <source>
        <dbReference type="PROSITE" id="PS51704"/>
    </source>
</evidence>
<dbReference type="Pfam" id="PF03009">
    <property type="entry name" value="GDPD"/>
    <property type="match status" value="1"/>
</dbReference>
<feature type="domain" description="GP-PDE" evidence="1">
    <location>
        <begin position="2"/>
        <end position="242"/>
    </location>
</feature>
<dbReference type="Proteomes" id="UP000642265">
    <property type="component" value="Unassembled WGS sequence"/>
</dbReference>
<dbReference type="EMBL" id="WBWS01000036">
    <property type="protein sequence ID" value="KAB2761400.1"/>
    <property type="molecule type" value="Genomic_DNA"/>
</dbReference>
<dbReference type="Proteomes" id="UP000441102">
    <property type="component" value="Unassembled WGS sequence"/>
</dbReference>
<gene>
    <name evidence="2" type="ORF">F9L04_23720</name>
    <name evidence="3" type="ORF">F9L06_13370</name>
    <name evidence="4" type="ORF">IH622_04155</name>
</gene>
<sequence length="254" mass="28153">MVKIIGHRGGRNLWAENSIAGFQNLLALDVDAVELDVHLSSDGVPVVIHDPLLDRTTNGRGPVQAQSAEALGKVLLNDSRGQTIPTLAAVLDIFAPTKLELELEIKIDERGRPYPGMPEKIITLAQERNMLDRVFLTCFVPEVLEDVRMKFPDQQLLMSIDRRSAEFFGGFEKVLKRGNDVATVLAFEKTLLEIILDQCVAEVGTPRLGCWVPNTETELEHWLSKPIGQLTTDRPDLAVLVADRQSSPANRQKG</sequence>
<dbReference type="AlphaFoldDB" id="A0A011TLU7"/>
<evidence type="ECO:0000313" key="6">
    <source>
        <dbReference type="Proteomes" id="UP000481876"/>
    </source>
</evidence>
<dbReference type="EMBL" id="JACZKO010000014">
    <property type="protein sequence ID" value="MBE0560010.1"/>
    <property type="molecule type" value="Genomic_DNA"/>
</dbReference>
<evidence type="ECO:0000313" key="5">
    <source>
        <dbReference type="Proteomes" id="UP000441102"/>
    </source>
</evidence>
<organism evidence="3 5">
    <name type="scientific">Brucella anthropi</name>
    <name type="common">Ochrobactrum anthropi</name>
    <dbReference type="NCBI Taxonomy" id="529"/>
    <lineage>
        <taxon>Bacteria</taxon>
        <taxon>Pseudomonadati</taxon>
        <taxon>Pseudomonadota</taxon>
        <taxon>Alphaproteobacteria</taxon>
        <taxon>Hyphomicrobiales</taxon>
        <taxon>Brucellaceae</taxon>
        <taxon>Brucella/Ochrobactrum group</taxon>
        <taxon>Brucella</taxon>
    </lineage>
</organism>